<dbReference type="SMART" id="SM00110">
    <property type="entry name" value="C1Q"/>
    <property type="match status" value="1"/>
</dbReference>
<dbReference type="SUPFAM" id="SSF49842">
    <property type="entry name" value="TNF-like"/>
    <property type="match status" value="1"/>
</dbReference>
<gene>
    <name evidence="6" type="ORF">DAPPUDRAFT_229701</name>
</gene>
<evidence type="ECO:0000313" key="7">
    <source>
        <dbReference type="Proteomes" id="UP000000305"/>
    </source>
</evidence>
<keyword evidence="7" id="KW-1185">Reference proteome</keyword>
<dbReference type="Gene3D" id="2.60.120.40">
    <property type="match status" value="1"/>
</dbReference>
<evidence type="ECO:0000256" key="1">
    <source>
        <dbReference type="ARBA" id="ARBA00004613"/>
    </source>
</evidence>
<feature type="signal peptide" evidence="4">
    <location>
        <begin position="1"/>
        <end position="19"/>
    </location>
</feature>
<dbReference type="PANTHER" id="PTHR22923">
    <property type="entry name" value="CEREBELLIN-RELATED"/>
    <property type="match status" value="1"/>
</dbReference>
<dbReference type="EMBL" id="GL732766">
    <property type="protein sequence ID" value="EFX65042.1"/>
    <property type="molecule type" value="Genomic_DNA"/>
</dbReference>
<dbReference type="HOGENOM" id="CLU_919072_0_0_1"/>
<feature type="chain" id="PRO_5003241970" evidence="4">
    <location>
        <begin position="20"/>
        <end position="303"/>
    </location>
</feature>
<reference evidence="6 7" key="1">
    <citation type="journal article" date="2011" name="Science">
        <title>The ecoresponsive genome of Daphnia pulex.</title>
        <authorList>
            <person name="Colbourne J.K."/>
            <person name="Pfrender M.E."/>
            <person name="Gilbert D."/>
            <person name="Thomas W.K."/>
            <person name="Tucker A."/>
            <person name="Oakley T.H."/>
            <person name="Tokishita S."/>
            <person name="Aerts A."/>
            <person name="Arnold G.J."/>
            <person name="Basu M.K."/>
            <person name="Bauer D.J."/>
            <person name="Caceres C.E."/>
            <person name="Carmel L."/>
            <person name="Casola C."/>
            <person name="Choi J.H."/>
            <person name="Detter J.C."/>
            <person name="Dong Q."/>
            <person name="Dusheyko S."/>
            <person name="Eads B.D."/>
            <person name="Frohlich T."/>
            <person name="Geiler-Samerotte K.A."/>
            <person name="Gerlach D."/>
            <person name="Hatcher P."/>
            <person name="Jogdeo S."/>
            <person name="Krijgsveld J."/>
            <person name="Kriventseva E.V."/>
            <person name="Kultz D."/>
            <person name="Laforsch C."/>
            <person name="Lindquist E."/>
            <person name="Lopez J."/>
            <person name="Manak J.R."/>
            <person name="Muller J."/>
            <person name="Pangilinan J."/>
            <person name="Patwardhan R.P."/>
            <person name="Pitluck S."/>
            <person name="Pritham E.J."/>
            <person name="Rechtsteiner A."/>
            <person name="Rho M."/>
            <person name="Rogozin I.B."/>
            <person name="Sakarya O."/>
            <person name="Salamov A."/>
            <person name="Schaack S."/>
            <person name="Shapiro H."/>
            <person name="Shiga Y."/>
            <person name="Skalitzky C."/>
            <person name="Smith Z."/>
            <person name="Souvorov A."/>
            <person name="Sung W."/>
            <person name="Tang Z."/>
            <person name="Tsuchiya D."/>
            <person name="Tu H."/>
            <person name="Vos H."/>
            <person name="Wang M."/>
            <person name="Wolf Y.I."/>
            <person name="Yamagata H."/>
            <person name="Yamada T."/>
            <person name="Ye Y."/>
            <person name="Shaw J.R."/>
            <person name="Andrews J."/>
            <person name="Crease T.J."/>
            <person name="Tang H."/>
            <person name="Lucas S.M."/>
            <person name="Robertson H.M."/>
            <person name="Bork P."/>
            <person name="Koonin E.V."/>
            <person name="Zdobnov E.M."/>
            <person name="Grigoriev I.V."/>
            <person name="Lynch M."/>
            <person name="Boore J.L."/>
        </authorList>
    </citation>
    <scope>NUCLEOTIDE SEQUENCE [LARGE SCALE GENOMIC DNA]</scope>
</reference>
<dbReference type="InterPro" id="IPR050822">
    <property type="entry name" value="Cerebellin_Synaptic_Org"/>
</dbReference>
<evidence type="ECO:0000256" key="3">
    <source>
        <dbReference type="ARBA" id="ARBA00022729"/>
    </source>
</evidence>
<dbReference type="PhylomeDB" id="E9HT77"/>
<evidence type="ECO:0000256" key="2">
    <source>
        <dbReference type="ARBA" id="ARBA00022525"/>
    </source>
</evidence>
<sequence>MTKIFFGLIASFLIALMLGQVENIEPSIDASLQVAVLTTDEQVTYTLNNNPHYKASKLDLKNLKKQMGDLNITMNSEIAIITEKLPNIQNTFDNHTKMKTSSDIELAALKATITTLNARQEKIEHGLKNAMAIQKKLETNEKLLPEGTPAQSVGQQATAVHHSRIAFLAQRTTGFNSKGSIIPYDKNALNLGKAFDIATGLFHVPVAGVYHFYFAALKMKREISGTSSLTVQLKKIDTETVLAESHVNSNDWQGWFPVQMQATVYLEKHSVIGVKLAEGSTYQSSDETHPLTSFGGFLVSPDN</sequence>
<feature type="domain" description="C1q" evidence="5">
    <location>
        <begin position="160"/>
        <end position="303"/>
    </location>
</feature>
<keyword evidence="3 4" id="KW-0732">Signal</keyword>
<proteinExistence type="predicted"/>
<dbReference type="GO" id="GO:0005615">
    <property type="term" value="C:extracellular space"/>
    <property type="evidence" value="ECO:0000318"/>
    <property type="project" value="GO_Central"/>
</dbReference>
<dbReference type="OrthoDB" id="6154955at2759"/>
<name>E9HT77_DAPPU</name>
<comment type="subcellular location">
    <subcellularLocation>
        <location evidence="1">Secreted</location>
    </subcellularLocation>
</comment>
<dbReference type="PROSITE" id="PS50871">
    <property type="entry name" value="C1Q"/>
    <property type="match status" value="1"/>
</dbReference>
<evidence type="ECO:0000313" key="6">
    <source>
        <dbReference type="EMBL" id="EFX65042.1"/>
    </source>
</evidence>
<accession>E9HT77</accession>
<dbReference type="Pfam" id="PF00386">
    <property type="entry name" value="C1q"/>
    <property type="match status" value="1"/>
</dbReference>
<dbReference type="AlphaFoldDB" id="E9HT77"/>
<dbReference type="PANTHER" id="PTHR22923:SF62">
    <property type="entry name" value="CVP18"/>
    <property type="match status" value="1"/>
</dbReference>
<dbReference type="Proteomes" id="UP000000305">
    <property type="component" value="Unassembled WGS sequence"/>
</dbReference>
<dbReference type="InterPro" id="IPR008983">
    <property type="entry name" value="Tumour_necrosis_fac-like_dom"/>
</dbReference>
<dbReference type="KEGG" id="dpx:DAPPUDRAFT_229701"/>
<dbReference type="InterPro" id="IPR001073">
    <property type="entry name" value="C1q_dom"/>
</dbReference>
<evidence type="ECO:0000256" key="4">
    <source>
        <dbReference type="SAM" id="SignalP"/>
    </source>
</evidence>
<organism evidence="6 7">
    <name type="scientific">Daphnia pulex</name>
    <name type="common">Water flea</name>
    <dbReference type="NCBI Taxonomy" id="6669"/>
    <lineage>
        <taxon>Eukaryota</taxon>
        <taxon>Metazoa</taxon>
        <taxon>Ecdysozoa</taxon>
        <taxon>Arthropoda</taxon>
        <taxon>Crustacea</taxon>
        <taxon>Branchiopoda</taxon>
        <taxon>Diplostraca</taxon>
        <taxon>Cladocera</taxon>
        <taxon>Anomopoda</taxon>
        <taxon>Daphniidae</taxon>
        <taxon>Daphnia</taxon>
    </lineage>
</organism>
<dbReference type="InParanoid" id="E9HT77"/>
<keyword evidence="2" id="KW-0964">Secreted</keyword>
<evidence type="ECO:0000259" key="5">
    <source>
        <dbReference type="PROSITE" id="PS50871"/>
    </source>
</evidence>
<protein>
    <submittedName>
        <fullName evidence="6">Vertebrate gliacolin-like protein</fullName>
    </submittedName>
</protein>